<evidence type="ECO:0000313" key="2">
    <source>
        <dbReference type="EMBL" id="CQR25665.1"/>
    </source>
</evidence>
<sequence length="295" mass="31722">MKLLCIDIGGSSIKFAICKDGQLSQQSNLPTPDNLDDFYRILEEQVAYYEPAHFKGIGISSPGAVNKQTGIIEGASALPYIHNFPIQAELEKKLGYPISIENDANCAALAESALGAGKKASSLVLLALGTGVGGSLVIDGKIYHGAHLFGGEFGFMIMNSDYQIFSQLGTVVNMASRYNHKQPTGKKYSGKEVLDLADQGDSLAQEEKQVFLQNLAIGIFNIQHAFDPEMILIGGGVSQADFLLTAVEAELDKLYEAVQISNLRPKLAICQFKNEANLLGAYIDFLQGSSGEDHG</sequence>
<dbReference type="OrthoDB" id="9795247at2"/>
<dbReference type="SUPFAM" id="SSF53067">
    <property type="entry name" value="Actin-like ATPase domain"/>
    <property type="match status" value="1"/>
</dbReference>
<accession>A0A0E4H6A5</accession>
<comment type="similarity">
    <text evidence="1">Belongs to the ROK (NagC/XylR) family.</text>
</comment>
<evidence type="ECO:0000256" key="1">
    <source>
        <dbReference type="ARBA" id="ARBA00006479"/>
    </source>
</evidence>
<organism evidence="2 3">
    <name type="scientific">Streptococcus varani</name>
    <dbReference type="NCBI Taxonomy" id="1608583"/>
    <lineage>
        <taxon>Bacteria</taxon>
        <taxon>Bacillati</taxon>
        <taxon>Bacillota</taxon>
        <taxon>Bacilli</taxon>
        <taxon>Lactobacillales</taxon>
        <taxon>Streptococcaceae</taxon>
        <taxon>Streptococcus</taxon>
    </lineage>
</organism>
<dbReference type="RefSeq" id="WP_093651194.1">
    <property type="nucleotide sequence ID" value="NZ_CTEN01000004.1"/>
</dbReference>
<dbReference type="InterPro" id="IPR043129">
    <property type="entry name" value="ATPase_NBD"/>
</dbReference>
<dbReference type="Proteomes" id="UP000198604">
    <property type="component" value="Unassembled WGS sequence"/>
</dbReference>
<evidence type="ECO:0000313" key="3">
    <source>
        <dbReference type="Proteomes" id="UP000198604"/>
    </source>
</evidence>
<dbReference type="EMBL" id="CTEN01000004">
    <property type="protein sequence ID" value="CQR25665.1"/>
    <property type="molecule type" value="Genomic_DNA"/>
</dbReference>
<keyword evidence="3" id="KW-1185">Reference proteome</keyword>
<dbReference type="Gene3D" id="3.30.420.40">
    <property type="match status" value="2"/>
</dbReference>
<name>A0A0E4H6A5_9STRE</name>
<protein>
    <submittedName>
        <fullName evidence="2">Transcriptional regulator</fullName>
    </submittedName>
</protein>
<dbReference type="Pfam" id="PF00480">
    <property type="entry name" value="ROK"/>
    <property type="match status" value="1"/>
</dbReference>
<dbReference type="InterPro" id="IPR000600">
    <property type="entry name" value="ROK"/>
</dbReference>
<dbReference type="PANTHER" id="PTHR18964:SF170">
    <property type="entry name" value="SUGAR KINASE"/>
    <property type="match status" value="1"/>
</dbReference>
<dbReference type="STRING" id="1608583.BN1356_02007"/>
<reference evidence="3" key="1">
    <citation type="submission" date="2015-03" db="EMBL/GenBank/DDBJ databases">
        <authorList>
            <person name="Urmite Genomes"/>
        </authorList>
    </citation>
    <scope>NUCLEOTIDE SEQUENCE [LARGE SCALE GENOMIC DNA]</scope>
    <source>
        <strain evidence="3">FF10</strain>
    </source>
</reference>
<dbReference type="CDD" id="cd24152">
    <property type="entry name" value="ASKHA_NBD_ROK-like"/>
    <property type="match status" value="1"/>
</dbReference>
<dbReference type="AlphaFoldDB" id="A0A0E4H6A5"/>
<proteinExistence type="inferred from homology"/>
<dbReference type="PANTHER" id="PTHR18964">
    <property type="entry name" value="ROK (REPRESSOR, ORF, KINASE) FAMILY"/>
    <property type="match status" value="1"/>
</dbReference>
<gene>
    <name evidence="2" type="ORF">BN1356_02007</name>
</gene>